<reference evidence="1 2" key="1">
    <citation type="journal article" date="2022" name="Allergy">
        <title>Genome assembly and annotation of Periplaneta americana reveal a comprehensive cockroach allergen profile.</title>
        <authorList>
            <person name="Wang L."/>
            <person name="Xiong Q."/>
            <person name="Saelim N."/>
            <person name="Wang L."/>
            <person name="Nong W."/>
            <person name="Wan A.T."/>
            <person name="Shi M."/>
            <person name="Liu X."/>
            <person name="Cao Q."/>
            <person name="Hui J.H.L."/>
            <person name="Sookrung N."/>
            <person name="Leung T.F."/>
            <person name="Tungtrongchitr A."/>
            <person name="Tsui S.K.W."/>
        </authorList>
    </citation>
    <scope>NUCLEOTIDE SEQUENCE [LARGE SCALE GENOMIC DNA]</scope>
    <source>
        <strain evidence="1">PWHHKU_190912</strain>
    </source>
</reference>
<evidence type="ECO:0000313" key="1">
    <source>
        <dbReference type="EMBL" id="KAJ4426836.1"/>
    </source>
</evidence>
<dbReference type="EMBL" id="JAJSOF020000039">
    <property type="protein sequence ID" value="KAJ4426836.1"/>
    <property type="molecule type" value="Genomic_DNA"/>
</dbReference>
<protein>
    <submittedName>
        <fullName evidence="1">Uncharacterized protein</fullName>
    </submittedName>
</protein>
<proteinExistence type="predicted"/>
<evidence type="ECO:0000313" key="2">
    <source>
        <dbReference type="Proteomes" id="UP001148838"/>
    </source>
</evidence>
<accession>A0ABQ8RYL1</accession>
<gene>
    <name evidence="1" type="ORF">ANN_26635</name>
</gene>
<sequence>MKRDSRLICPQFEILSRRECRVVPVKYRAESQAQSYPMHCAFAVMENYFASIATAQLALRLLAASTVVCSGHKENIINIQRRIHRGEARITKLEDLMSQNADTCSDSVPIENIAIASYRISELNAKYMKPLWEGEFKHNRGALKYTTEYEEMASLLRFHGYQNESPSFTIVQKNRLQNPQMHSQKLSKVKPLDQRFSSYGPRTTCGPSKKTEEKIKFKRIAYHIIPENLRVCASTRFRAQESLSALQQKGKRQTKEVVAYSYTQPFLFPYLALAASVRRQGQKNALALTSLVYAYLLTILPAYQRIPNLTGPVASMTSRCSEIRNKTAGRIDGCHGDCTSCCLCYASKILRNFRTSISFKEKIA</sequence>
<name>A0ABQ8RYL1_PERAM</name>
<organism evidence="1 2">
    <name type="scientific">Periplaneta americana</name>
    <name type="common">American cockroach</name>
    <name type="synonym">Blatta americana</name>
    <dbReference type="NCBI Taxonomy" id="6978"/>
    <lineage>
        <taxon>Eukaryota</taxon>
        <taxon>Metazoa</taxon>
        <taxon>Ecdysozoa</taxon>
        <taxon>Arthropoda</taxon>
        <taxon>Hexapoda</taxon>
        <taxon>Insecta</taxon>
        <taxon>Pterygota</taxon>
        <taxon>Neoptera</taxon>
        <taxon>Polyneoptera</taxon>
        <taxon>Dictyoptera</taxon>
        <taxon>Blattodea</taxon>
        <taxon>Blattoidea</taxon>
        <taxon>Blattidae</taxon>
        <taxon>Blattinae</taxon>
        <taxon>Periplaneta</taxon>
    </lineage>
</organism>
<comment type="caution">
    <text evidence="1">The sequence shown here is derived from an EMBL/GenBank/DDBJ whole genome shotgun (WGS) entry which is preliminary data.</text>
</comment>
<keyword evidence="2" id="KW-1185">Reference proteome</keyword>
<dbReference type="Proteomes" id="UP001148838">
    <property type="component" value="Unassembled WGS sequence"/>
</dbReference>